<dbReference type="InterPro" id="IPR053006">
    <property type="entry name" value="Meiosis_regulatory"/>
</dbReference>
<feature type="region of interest" description="Disordered" evidence="1">
    <location>
        <begin position="1"/>
        <end position="41"/>
    </location>
</feature>
<dbReference type="InParanoid" id="A0A0L0HGZ0"/>
<dbReference type="Proteomes" id="UP000053201">
    <property type="component" value="Unassembled WGS sequence"/>
</dbReference>
<feature type="domain" description="Bacteriophage T5 Orf172 DNA-binding" evidence="2">
    <location>
        <begin position="92"/>
        <end position="159"/>
    </location>
</feature>
<evidence type="ECO:0000313" key="4">
    <source>
        <dbReference type="Proteomes" id="UP000053201"/>
    </source>
</evidence>
<dbReference type="OrthoDB" id="2417614at2759"/>
<protein>
    <recommendedName>
        <fullName evidence="2">Bacteriophage T5 Orf172 DNA-binding domain-containing protein</fullName>
    </recommendedName>
</protein>
<dbReference type="InterPro" id="IPR018306">
    <property type="entry name" value="Phage_T5_Orf172_DNA-bd"/>
</dbReference>
<reference evidence="3 4" key="1">
    <citation type="submission" date="2009-08" db="EMBL/GenBank/DDBJ databases">
        <title>The Genome Sequence of Spizellomyces punctatus strain DAOM BR117.</title>
        <authorList>
            <consortium name="The Broad Institute Genome Sequencing Platform"/>
            <person name="Russ C."/>
            <person name="Cuomo C."/>
            <person name="Shea T."/>
            <person name="Young S.K."/>
            <person name="Zeng Q."/>
            <person name="Koehrsen M."/>
            <person name="Haas B."/>
            <person name="Borodovsky M."/>
            <person name="Guigo R."/>
            <person name="Alvarado L."/>
            <person name="Berlin A."/>
            <person name="Bochicchio J."/>
            <person name="Borenstein D."/>
            <person name="Chapman S."/>
            <person name="Chen Z."/>
            <person name="Engels R."/>
            <person name="Freedman E."/>
            <person name="Gellesch M."/>
            <person name="Goldberg J."/>
            <person name="Griggs A."/>
            <person name="Gujja S."/>
            <person name="Heiman D."/>
            <person name="Hepburn T."/>
            <person name="Howarth C."/>
            <person name="Jen D."/>
            <person name="Larson L."/>
            <person name="Lewis B."/>
            <person name="Mehta T."/>
            <person name="Park D."/>
            <person name="Pearson M."/>
            <person name="Roberts A."/>
            <person name="Saif S."/>
            <person name="Shenoy N."/>
            <person name="Sisk P."/>
            <person name="Stolte C."/>
            <person name="Sykes S."/>
            <person name="Thomson T."/>
            <person name="Walk T."/>
            <person name="White J."/>
            <person name="Yandava C."/>
            <person name="Burger G."/>
            <person name="Gray M.W."/>
            <person name="Holland P.W.H."/>
            <person name="King N."/>
            <person name="Lang F.B.F."/>
            <person name="Roger A.J."/>
            <person name="Ruiz-Trillo I."/>
            <person name="Lander E."/>
            <person name="Nusbaum C."/>
        </authorList>
    </citation>
    <scope>NUCLEOTIDE SEQUENCE [LARGE SCALE GENOMIC DNA]</scope>
    <source>
        <strain evidence="3 4">DAOM BR117</strain>
    </source>
</reference>
<keyword evidence="4" id="KW-1185">Reference proteome</keyword>
<dbReference type="VEuPathDB" id="FungiDB:SPPG_04664"/>
<proteinExistence type="predicted"/>
<dbReference type="Pfam" id="PF10544">
    <property type="entry name" value="T5orf172"/>
    <property type="match status" value="1"/>
</dbReference>
<dbReference type="PANTHER" id="PTHR28094:SF1">
    <property type="entry name" value="MEIOTICALLY UP-REGULATED GENE 113 PROTEIN"/>
    <property type="match status" value="1"/>
</dbReference>
<dbReference type="GeneID" id="27688101"/>
<evidence type="ECO:0000259" key="2">
    <source>
        <dbReference type="Pfam" id="PF10544"/>
    </source>
</evidence>
<dbReference type="STRING" id="645134.A0A0L0HGZ0"/>
<dbReference type="EMBL" id="KQ257456">
    <property type="protein sequence ID" value="KND00342.1"/>
    <property type="molecule type" value="Genomic_DNA"/>
</dbReference>
<feature type="compositionally biased region" description="Polar residues" evidence="1">
    <location>
        <begin position="1"/>
        <end position="26"/>
    </location>
</feature>
<dbReference type="AlphaFoldDB" id="A0A0L0HGZ0"/>
<gene>
    <name evidence="3" type="ORF">SPPG_04664</name>
</gene>
<organism evidence="3 4">
    <name type="scientific">Spizellomyces punctatus (strain DAOM BR117)</name>
    <dbReference type="NCBI Taxonomy" id="645134"/>
    <lineage>
        <taxon>Eukaryota</taxon>
        <taxon>Fungi</taxon>
        <taxon>Fungi incertae sedis</taxon>
        <taxon>Chytridiomycota</taxon>
        <taxon>Chytridiomycota incertae sedis</taxon>
        <taxon>Chytridiomycetes</taxon>
        <taxon>Spizellomycetales</taxon>
        <taxon>Spizellomycetaceae</taxon>
        <taxon>Spizellomyces</taxon>
    </lineage>
</organism>
<dbReference type="PANTHER" id="PTHR28094">
    <property type="entry name" value="MEIOTICALLY UP-REGULATED GENE 113 PROTEIN"/>
    <property type="match status" value="1"/>
</dbReference>
<name>A0A0L0HGZ0_SPIPD</name>
<accession>A0A0L0HGZ0</accession>
<evidence type="ECO:0000313" key="3">
    <source>
        <dbReference type="EMBL" id="KND00342.1"/>
    </source>
</evidence>
<dbReference type="RefSeq" id="XP_016608381.1">
    <property type="nucleotide sequence ID" value="XM_016752899.1"/>
</dbReference>
<evidence type="ECO:0000256" key="1">
    <source>
        <dbReference type="SAM" id="MobiDB-lite"/>
    </source>
</evidence>
<sequence length="178" mass="20187">MNTSAYPSTNTPKTPHQSPPTQCQGFTRSTRTRCTRTTPSKSQIPYRCHQHQEEDVDCGEYTEWIDETLSHYTKKRLIDELVKPVSDKDGPGYIYVYQLMEGDGVLDGSMYKIGRTTNISRRLTQWSTRCGLTPHLIAHFYTTPYAHRAERLIHIELSERFGTGPVAGGWLGGDEGCD</sequence>